<dbReference type="PROSITE" id="PS51907">
    <property type="entry name" value="ZF_UBZ3"/>
    <property type="match status" value="1"/>
</dbReference>
<gene>
    <name evidence="9" type="ORF">HAX54_009769</name>
</gene>
<organism evidence="9 10">
    <name type="scientific">Datura stramonium</name>
    <name type="common">Jimsonweed</name>
    <name type="synonym">Common thornapple</name>
    <dbReference type="NCBI Taxonomy" id="4076"/>
    <lineage>
        <taxon>Eukaryota</taxon>
        <taxon>Viridiplantae</taxon>
        <taxon>Streptophyta</taxon>
        <taxon>Embryophyta</taxon>
        <taxon>Tracheophyta</taxon>
        <taxon>Spermatophyta</taxon>
        <taxon>Magnoliopsida</taxon>
        <taxon>eudicotyledons</taxon>
        <taxon>Gunneridae</taxon>
        <taxon>Pentapetalae</taxon>
        <taxon>asterids</taxon>
        <taxon>lamiids</taxon>
        <taxon>Solanales</taxon>
        <taxon>Solanaceae</taxon>
        <taxon>Solanoideae</taxon>
        <taxon>Datureae</taxon>
        <taxon>Datura</taxon>
    </lineage>
</organism>
<accession>A0ABS8RWL6</accession>
<evidence type="ECO:0000256" key="3">
    <source>
        <dbReference type="ARBA" id="ARBA00022723"/>
    </source>
</evidence>
<dbReference type="Proteomes" id="UP000823775">
    <property type="component" value="Unassembled WGS sequence"/>
</dbReference>
<keyword evidence="3" id="KW-0479">Metal-binding</keyword>
<feature type="domain" description="UBZ3-type" evidence="8">
    <location>
        <begin position="53"/>
        <end position="90"/>
    </location>
</feature>
<evidence type="ECO:0000256" key="2">
    <source>
        <dbReference type="ARBA" id="ARBA00022679"/>
    </source>
</evidence>
<evidence type="ECO:0000256" key="6">
    <source>
        <dbReference type="ARBA" id="ARBA00023242"/>
    </source>
</evidence>
<dbReference type="EMBL" id="JACEIK010000153">
    <property type="protein sequence ID" value="MCD7451144.1"/>
    <property type="molecule type" value="Genomic_DNA"/>
</dbReference>
<dbReference type="Pfam" id="PF18439">
    <property type="entry name" value="zf_UBZ"/>
    <property type="match status" value="1"/>
</dbReference>
<keyword evidence="6" id="KW-0539">Nucleus</keyword>
<evidence type="ECO:0000256" key="7">
    <source>
        <dbReference type="SAM" id="MobiDB-lite"/>
    </source>
</evidence>
<name>A0ABS8RWL6_DATST</name>
<comment type="caution">
    <text evidence="9">The sequence shown here is derived from an EMBL/GenBank/DDBJ whole genome shotgun (WGS) entry which is preliminary data.</text>
</comment>
<comment type="subcellular location">
    <subcellularLocation>
        <location evidence="1">Nucleus</location>
    </subcellularLocation>
</comment>
<protein>
    <recommendedName>
        <fullName evidence="8">UBZ3-type domain-containing protein</fullName>
    </recommendedName>
</protein>
<keyword evidence="2" id="KW-0808">Transferase</keyword>
<keyword evidence="4" id="KW-0227">DNA damage</keyword>
<reference evidence="9 10" key="1">
    <citation type="journal article" date="2021" name="BMC Genomics">
        <title>Datura genome reveals duplications of psychoactive alkaloid biosynthetic genes and high mutation rate following tissue culture.</title>
        <authorList>
            <person name="Rajewski A."/>
            <person name="Carter-House D."/>
            <person name="Stajich J."/>
            <person name="Litt A."/>
        </authorList>
    </citation>
    <scope>NUCLEOTIDE SEQUENCE [LARGE SCALE GENOMIC DNA]</scope>
    <source>
        <strain evidence="9">AR-01</strain>
    </source>
</reference>
<evidence type="ECO:0000313" key="9">
    <source>
        <dbReference type="EMBL" id="MCD7451144.1"/>
    </source>
</evidence>
<evidence type="ECO:0000256" key="1">
    <source>
        <dbReference type="ARBA" id="ARBA00004123"/>
    </source>
</evidence>
<keyword evidence="10" id="KW-1185">Reference proteome</keyword>
<evidence type="ECO:0000256" key="5">
    <source>
        <dbReference type="ARBA" id="ARBA00023204"/>
    </source>
</evidence>
<keyword evidence="5" id="KW-0234">DNA repair</keyword>
<feature type="region of interest" description="Disordered" evidence="7">
    <location>
        <begin position="88"/>
        <end position="128"/>
    </location>
</feature>
<evidence type="ECO:0000313" key="10">
    <source>
        <dbReference type="Proteomes" id="UP000823775"/>
    </source>
</evidence>
<proteinExistence type="predicted"/>
<sequence>VHDPTGTDHTIKSEKIDSYTGQLEASSCDRWEIGVNCADDEAGSVSDQKQLFHWVDDYKCSICGIELPPSFIEERQEHSDFHLAEKLQGEESGNHRRSFISQQRAAQRGHTGSSSRQKKKQKSSPTASKYVPIDAFFVKTNQNF</sequence>
<feature type="non-terminal residue" evidence="9">
    <location>
        <position position="1"/>
    </location>
</feature>
<evidence type="ECO:0000256" key="4">
    <source>
        <dbReference type="ARBA" id="ARBA00022763"/>
    </source>
</evidence>
<dbReference type="InterPro" id="IPR041298">
    <property type="entry name" value="UBZ3"/>
</dbReference>
<evidence type="ECO:0000259" key="8">
    <source>
        <dbReference type="PROSITE" id="PS51907"/>
    </source>
</evidence>